<feature type="region of interest" description="Disordered" evidence="1">
    <location>
        <begin position="1"/>
        <end position="38"/>
    </location>
</feature>
<accession>A0AAD2CGY0</accession>
<comment type="caution">
    <text evidence="2">The sequence shown here is derived from an EMBL/GenBank/DDBJ whole genome shotgun (WGS) entry which is preliminary data.</text>
</comment>
<dbReference type="AlphaFoldDB" id="A0AAD2CGY0"/>
<proteinExistence type="predicted"/>
<name>A0AAD2CGY0_9STRA</name>
<feature type="compositionally biased region" description="Acidic residues" evidence="1">
    <location>
        <begin position="29"/>
        <end position="38"/>
    </location>
</feature>
<gene>
    <name evidence="2" type="ORF">CYCCA115_LOCUS3819</name>
</gene>
<evidence type="ECO:0000313" key="2">
    <source>
        <dbReference type="EMBL" id="CAJ1934479.1"/>
    </source>
</evidence>
<keyword evidence="3" id="KW-1185">Reference proteome</keyword>
<dbReference type="EMBL" id="CAKOGP040000335">
    <property type="protein sequence ID" value="CAJ1934479.1"/>
    <property type="molecule type" value="Genomic_DNA"/>
</dbReference>
<evidence type="ECO:0000313" key="3">
    <source>
        <dbReference type="Proteomes" id="UP001295423"/>
    </source>
</evidence>
<protein>
    <submittedName>
        <fullName evidence="2">Uncharacterized protein</fullName>
    </submittedName>
</protein>
<feature type="region of interest" description="Disordered" evidence="1">
    <location>
        <begin position="86"/>
        <end position="117"/>
    </location>
</feature>
<dbReference type="Proteomes" id="UP001295423">
    <property type="component" value="Unassembled WGS sequence"/>
</dbReference>
<evidence type="ECO:0000256" key="1">
    <source>
        <dbReference type="SAM" id="MobiDB-lite"/>
    </source>
</evidence>
<reference evidence="2" key="1">
    <citation type="submission" date="2023-08" db="EMBL/GenBank/DDBJ databases">
        <authorList>
            <person name="Audoor S."/>
            <person name="Bilcke G."/>
        </authorList>
    </citation>
    <scope>NUCLEOTIDE SEQUENCE</scope>
</reference>
<sequence>MQQKDLQQSGEKDITVEAILAPTSGSPNDPDDSDAEEEVLLCPLELDAATVTAGLAAYEKLLWKHGMYKAASAAQYAREEIFHERRNAKQKQLINKRKQDASNRPQSILPNKKTKQN</sequence>
<organism evidence="2 3">
    <name type="scientific">Cylindrotheca closterium</name>
    <dbReference type="NCBI Taxonomy" id="2856"/>
    <lineage>
        <taxon>Eukaryota</taxon>
        <taxon>Sar</taxon>
        <taxon>Stramenopiles</taxon>
        <taxon>Ochrophyta</taxon>
        <taxon>Bacillariophyta</taxon>
        <taxon>Bacillariophyceae</taxon>
        <taxon>Bacillariophycidae</taxon>
        <taxon>Bacillariales</taxon>
        <taxon>Bacillariaceae</taxon>
        <taxon>Cylindrotheca</taxon>
    </lineage>
</organism>